<evidence type="ECO:0000256" key="9">
    <source>
        <dbReference type="PIRSR" id="PIRSR000094-1"/>
    </source>
</evidence>
<dbReference type="InterPro" id="IPR002347">
    <property type="entry name" value="SDR_fam"/>
</dbReference>
<dbReference type="RefSeq" id="WP_126072495.1">
    <property type="nucleotide sequence ID" value="NZ_CP051166.1"/>
</dbReference>
<evidence type="ECO:0000256" key="2">
    <source>
        <dbReference type="ARBA" id="ARBA00009233"/>
    </source>
</evidence>
<protein>
    <recommendedName>
        <fullName evidence="8">Enoyl-[acyl-carrier-protein] reductase [NADH]</fullName>
        <ecNumber evidence="8">1.3.1.9</ecNumber>
    </recommendedName>
</protein>
<comment type="caution">
    <text evidence="12">The sequence shown here is derived from an EMBL/GenBank/DDBJ whole genome shotgun (WGS) entry which is preliminary data.</text>
</comment>
<feature type="active site" description="Proton acceptor" evidence="9">
    <location>
        <position position="162"/>
    </location>
</feature>
<dbReference type="Pfam" id="PF13561">
    <property type="entry name" value="adh_short_C2"/>
    <property type="match status" value="1"/>
</dbReference>
<dbReference type="PANTHER" id="PTHR43159">
    <property type="entry name" value="ENOYL-[ACYL-CARRIER-PROTEIN] REDUCTASE"/>
    <property type="match status" value="1"/>
</dbReference>
<keyword evidence="5 8" id="KW-0560">Oxidoreductase</keyword>
<feature type="binding site" evidence="11">
    <location>
        <begin position="71"/>
        <end position="72"/>
    </location>
    <ligand>
        <name>NAD(+)</name>
        <dbReference type="ChEBI" id="CHEBI:57540"/>
    </ligand>
</feature>
<feature type="binding site" evidence="11">
    <location>
        <position position="99"/>
    </location>
    <ligand>
        <name>NAD(+)</name>
        <dbReference type="ChEBI" id="CHEBI:57540"/>
    </ligand>
</feature>
<evidence type="ECO:0000313" key="12">
    <source>
        <dbReference type="EMBL" id="RSZ61109.1"/>
    </source>
</evidence>
<dbReference type="GO" id="GO:0006633">
    <property type="term" value="P:fatty acid biosynthetic process"/>
    <property type="evidence" value="ECO:0007669"/>
    <property type="project" value="UniProtKB-UniPathway"/>
</dbReference>
<evidence type="ECO:0000256" key="8">
    <source>
        <dbReference type="PIRNR" id="PIRNR000094"/>
    </source>
</evidence>
<proteinExistence type="inferred from homology"/>
<dbReference type="SUPFAM" id="SSF51735">
    <property type="entry name" value="NAD(P)-binding Rossmann-fold domains"/>
    <property type="match status" value="1"/>
</dbReference>
<dbReference type="Proteomes" id="UP000278085">
    <property type="component" value="Unassembled WGS sequence"/>
</dbReference>
<dbReference type="CDD" id="cd05372">
    <property type="entry name" value="ENR_SDR"/>
    <property type="match status" value="1"/>
</dbReference>
<keyword evidence="13" id="KW-1185">Reference proteome</keyword>
<dbReference type="PANTHER" id="PTHR43159:SF2">
    <property type="entry name" value="ENOYL-[ACYL-CARRIER-PROTEIN] REDUCTASE [NADH], CHLOROPLASTIC"/>
    <property type="match status" value="1"/>
</dbReference>
<evidence type="ECO:0000313" key="13">
    <source>
        <dbReference type="Proteomes" id="UP000278085"/>
    </source>
</evidence>
<evidence type="ECO:0000256" key="3">
    <source>
        <dbReference type="ARBA" id="ARBA00022516"/>
    </source>
</evidence>
<dbReference type="InterPro" id="IPR036291">
    <property type="entry name" value="NAD(P)-bd_dom_sf"/>
</dbReference>
<dbReference type="InterPro" id="IPR014358">
    <property type="entry name" value="Enoyl-ACP_Rdtase_NADH"/>
</dbReference>
<dbReference type="NCBIfam" id="NF005717">
    <property type="entry name" value="PRK07533.1"/>
    <property type="match status" value="1"/>
</dbReference>
<keyword evidence="8 11" id="KW-0520">NAD</keyword>
<gene>
    <name evidence="12" type="primary">fabI</name>
    <name evidence="12" type="ORF">EJB06_02990</name>
</gene>
<evidence type="ECO:0000256" key="10">
    <source>
        <dbReference type="PIRSR" id="PIRSR000094-2"/>
    </source>
</evidence>
<feature type="binding site" evidence="10">
    <location>
        <position position="102"/>
    </location>
    <ligand>
        <name>substrate</name>
    </ligand>
</feature>
<dbReference type="Gene3D" id="3.40.50.720">
    <property type="entry name" value="NAD(P)-binding Rossmann-like Domain"/>
    <property type="match status" value="1"/>
</dbReference>
<feature type="binding site" evidence="11">
    <location>
        <position position="169"/>
    </location>
    <ligand>
        <name>NAD(+)</name>
        <dbReference type="ChEBI" id="CHEBI:57540"/>
    </ligand>
</feature>
<evidence type="ECO:0000256" key="5">
    <source>
        <dbReference type="ARBA" id="ARBA00023002"/>
    </source>
</evidence>
<dbReference type="EMBL" id="RXLQ01000001">
    <property type="protein sequence ID" value="RSZ61109.1"/>
    <property type="molecule type" value="Genomic_DNA"/>
</dbReference>
<keyword evidence="6" id="KW-0443">Lipid metabolism</keyword>
<feature type="active site" description="Proton acceptor" evidence="9">
    <location>
        <position position="152"/>
    </location>
</feature>
<dbReference type="PIRSF" id="PIRSF000094">
    <property type="entry name" value="Enoyl-ACP_rdct"/>
    <property type="match status" value="1"/>
</dbReference>
<name>A0A430HUD9_9BURK</name>
<dbReference type="EC" id="1.3.1.9" evidence="8"/>
<dbReference type="Gene3D" id="1.10.8.400">
    <property type="entry name" value="Enoyl acyl carrier protein reductase"/>
    <property type="match status" value="1"/>
</dbReference>
<comment type="similarity">
    <text evidence="2 8">Belongs to the short-chain dehydrogenases/reductases (SDR) family. FabI subfamily.</text>
</comment>
<keyword evidence="7 8" id="KW-0275">Fatty acid biosynthesis</keyword>
<reference evidence="12 13" key="1">
    <citation type="submission" date="2018-12" db="EMBL/GenBank/DDBJ databases">
        <authorList>
            <person name="Yang E."/>
        </authorList>
    </citation>
    <scope>NUCLEOTIDE SEQUENCE [LARGE SCALE GENOMIC DNA]</scope>
    <source>
        <strain evidence="12 13">SOD</strain>
    </source>
</reference>
<keyword evidence="3 8" id="KW-0444">Lipid biosynthesis</keyword>
<dbReference type="UniPathway" id="UPA00094"/>
<dbReference type="AlphaFoldDB" id="A0A430HUD9"/>
<comment type="pathway">
    <text evidence="1">Lipid metabolism; fatty acid biosynthesis.</text>
</comment>
<dbReference type="GO" id="GO:0004318">
    <property type="term" value="F:enoyl-[acyl-carrier-protein] reductase (NADH) activity"/>
    <property type="evidence" value="ECO:0007669"/>
    <property type="project" value="UniProtKB-EC"/>
</dbReference>
<comment type="catalytic activity">
    <reaction evidence="8">
        <text>a 2,3-saturated acyl-[ACP] + NAD(+) = a (2E)-enoyl-[ACP] + NADH + H(+)</text>
        <dbReference type="Rhea" id="RHEA:10240"/>
        <dbReference type="Rhea" id="RHEA-COMP:9925"/>
        <dbReference type="Rhea" id="RHEA-COMP:9926"/>
        <dbReference type="ChEBI" id="CHEBI:15378"/>
        <dbReference type="ChEBI" id="CHEBI:57540"/>
        <dbReference type="ChEBI" id="CHEBI:57945"/>
        <dbReference type="ChEBI" id="CHEBI:78784"/>
        <dbReference type="ChEBI" id="CHEBI:78785"/>
        <dbReference type="EC" id="1.3.1.9"/>
    </reaction>
</comment>
<evidence type="ECO:0000256" key="1">
    <source>
        <dbReference type="ARBA" id="ARBA00005194"/>
    </source>
</evidence>
<sequence>MSASIHPGAPLLGMKGLIVGIANADSIAYGCARAMRAQGADLAVTYLNDKAEPHVRPLVQALQCPIIVPCDVEKAGELEAVFAQLLQRWGRLDFVLHSIAYAPRDALCGRVTDCPGTGFARAMDVSVHSFIRMAKLAEPLMTSGGCLLTMSYLGAQEVVRQYGVMGPVKAALEGVVRYLAAELGPSGIRVHAISPGPLKTRAASGIPEFDSLLELAAKKAPLHQLVTIDDVGMVAALLVSEGARALTGNVIYVDAGYHVVD</sequence>
<evidence type="ECO:0000256" key="11">
    <source>
        <dbReference type="PIRSR" id="PIRSR000094-3"/>
    </source>
</evidence>
<organism evidence="12 13">
    <name type="scientific">Massilia atriviolacea</name>
    <dbReference type="NCBI Taxonomy" id="2495579"/>
    <lineage>
        <taxon>Bacteria</taxon>
        <taxon>Pseudomonadati</taxon>
        <taxon>Pseudomonadota</taxon>
        <taxon>Betaproteobacteria</taxon>
        <taxon>Burkholderiales</taxon>
        <taxon>Oxalobacteraceae</taxon>
        <taxon>Telluria group</taxon>
        <taxon>Massilia</taxon>
    </lineage>
</organism>
<accession>A0A430HUD9</accession>
<dbReference type="OrthoDB" id="9803628at2"/>
<keyword evidence="4" id="KW-0276">Fatty acid metabolism</keyword>
<feature type="binding site" evidence="11">
    <location>
        <begin position="26"/>
        <end position="27"/>
    </location>
    <ligand>
        <name>NAD(+)</name>
        <dbReference type="ChEBI" id="CHEBI:57540"/>
    </ligand>
</feature>
<dbReference type="PRINTS" id="PR00081">
    <property type="entry name" value="GDHRDH"/>
</dbReference>
<evidence type="ECO:0000256" key="4">
    <source>
        <dbReference type="ARBA" id="ARBA00022832"/>
    </source>
</evidence>
<evidence type="ECO:0000256" key="7">
    <source>
        <dbReference type="ARBA" id="ARBA00023160"/>
    </source>
</evidence>
<feature type="binding site" evidence="11">
    <location>
        <position position="20"/>
    </location>
    <ligand>
        <name>NAD(+)</name>
        <dbReference type="ChEBI" id="CHEBI:57540"/>
    </ligand>
</feature>
<evidence type="ECO:0000256" key="6">
    <source>
        <dbReference type="ARBA" id="ARBA00023098"/>
    </source>
</evidence>